<comment type="caution">
    <text evidence="1">The sequence shown here is derived from an EMBL/GenBank/DDBJ whole genome shotgun (WGS) entry which is preliminary data.</text>
</comment>
<proteinExistence type="predicted"/>
<dbReference type="EMBL" id="LAZR01000336">
    <property type="protein sequence ID" value="KKN73842.1"/>
    <property type="molecule type" value="Genomic_DNA"/>
</dbReference>
<evidence type="ECO:0000313" key="1">
    <source>
        <dbReference type="EMBL" id="KKN73842.1"/>
    </source>
</evidence>
<dbReference type="AlphaFoldDB" id="A0A0F9TG49"/>
<sequence length="84" mass="9669">MFKILPDKRLLEVVSSIPQDIKPDISVTIFLQSECQAVAKAEQKNTLKQVIEWGNEKCKHSNYLMKKKGCPYCWQELIKEVDSG</sequence>
<organism evidence="1">
    <name type="scientific">marine sediment metagenome</name>
    <dbReference type="NCBI Taxonomy" id="412755"/>
    <lineage>
        <taxon>unclassified sequences</taxon>
        <taxon>metagenomes</taxon>
        <taxon>ecological metagenomes</taxon>
    </lineage>
</organism>
<name>A0A0F9TG49_9ZZZZ</name>
<accession>A0A0F9TG49</accession>
<gene>
    <name evidence="1" type="ORF">LCGC14_0396440</name>
</gene>
<reference evidence="1" key="1">
    <citation type="journal article" date="2015" name="Nature">
        <title>Complex archaea that bridge the gap between prokaryotes and eukaryotes.</title>
        <authorList>
            <person name="Spang A."/>
            <person name="Saw J.H."/>
            <person name="Jorgensen S.L."/>
            <person name="Zaremba-Niedzwiedzka K."/>
            <person name="Martijn J."/>
            <person name="Lind A.E."/>
            <person name="van Eijk R."/>
            <person name="Schleper C."/>
            <person name="Guy L."/>
            <person name="Ettema T.J."/>
        </authorList>
    </citation>
    <scope>NUCLEOTIDE SEQUENCE</scope>
</reference>
<protein>
    <submittedName>
        <fullName evidence="1">Uncharacterized protein</fullName>
    </submittedName>
</protein>